<proteinExistence type="predicted"/>
<evidence type="ECO:0000256" key="1">
    <source>
        <dbReference type="SAM" id="Phobius"/>
    </source>
</evidence>
<dbReference type="RefSeq" id="WP_331791948.1">
    <property type="nucleotide sequence ID" value="NZ_BAAAUO010000001.1"/>
</dbReference>
<keyword evidence="3" id="KW-1185">Reference proteome</keyword>
<organism evidence="2 3">
    <name type="scientific">Microbacterium schleiferi</name>
    <dbReference type="NCBI Taxonomy" id="69362"/>
    <lineage>
        <taxon>Bacteria</taxon>
        <taxon>Bacillati</taxon>
        <taxon>Actinomycetota</taxon>
        <taxon>Actinomycetes</taxon>
        <taxon>Micrococcales</taxon>
        <taxon>Microbacteriaceae</taxon>
        <taxon>Microbacterium</taxon>
    </lineage>
</organism>
<dbReference type="Proteomes" id="UP001351900">
    <property type="component" value="Unassembled WGS sequence"/>
</dbReference>
<gene>
    <name evidence="2" type="ORF">V2V91_11535</name>
</gene>
<comment type="caution">
    <text evidence="2">The sequence shown here is derived from an EMBL/GenBank/DDBJ whole genome shotgun (WGS) entry which is preliminary data.</text>
</comment>
<feature type="transmembrane region" description="Helical" evidence="1">
    <location>
        <begin position="182"/>
        <end position="199"/>
    </location>
</feature>
<feature type="transmembrane region" description="Helical" evidence="1">
    <location>
        <begin position="109"/>
        <end position="142"/>
    </location>
</feature>
<evidence type="ECO:0000313" key="2">
    <source>
        <dbReference type="EMBL" id="MEF2255758.1"/>
    </source>
</evidence>
<accession>A0ABU7V9I6</accession>
<reference evidence="2 3" key="1">
    <citation type="submission" date="2024-01" db="EMBL/GenBank/DDBJ databases">
        <title>the genome sequence of strain Microbacterium schleiferi NBRC 15075.</title>
        <authorList>
            <person name="Ding Y."/>
            <person name="Zhang G."/>
        </authorList>
    </citation>
    <scope>NUCLEOTIDE SEQUENCE [LARGE SCALE GENOMIC DNA]</scope>
    <source>
        <strain evidence="2 3">NBRC 15075</strain>
    </source>
</reference>
<sequence>MTVATVTRSEFTKFFSTSLWWVLGLVLVVYIAFTAGALAFAFGAVSSGTLPSEAAPLPAEGLAPLLYSLAASVGYVIPLILGTLMVTSEFRHKTLTATFLATPRRRTVLWAKIVAGFVVGVGFGIVGALSSVGPAAGLLAVFGIETDLRLGSTWALIARVVLALTIWVIVGIGVGALVRNQVAAVVGVLVFTQFLEPIARTAGAFVEGLDTVTTYLPGAASDALVGASIFEIAGAGSDASGLEWWAGGAVLLAYAAVLLVLGYALNWRRDVS</sequence>
<evidence type="ECO:0000313" key="3">
    <source>
        <dbReference type="Proteomes" id="UP001351900"/>
    </source>
</evidence>
<feature type="transmembrane region" description="Helical" evidence="1">
    <location>
        <begin position="244"/>
        <end position="265"/>
    </location>
</feature>
<keyword evidence="1" id="KW-0812">Transmembrane</keyword>
<feature type="transmembrane region" description="Helical" evidence="1">
    <location>
        <begin position="65"/>
        <end position="88"/>
    </location>
</feature>
<dbReference type="EMBL" id="JAZHOV010000006">
    <property type="protein sequence ID" value="MEF2255758.1"/>
    <property type="molecule type" value="Genomic_DNA"/>
</dbReference>
<name>A0ABU7V9I6_9MICO</name>
<keyword evidence="1" id="KW-1133">Transmembrane helix</keyword>
<feature type="transmembrane region" description="Helical" evidence="1">
    <location>
        <begin position="20"/>
        <end position="45"/>
    </location>
</feature>
<keyword evidence="1" id="KW-0472">Membrane</keyword>
<protein>
    <submittedName>
        <fullName evidence="2">ABC transporter permease</fullName>
    </submittedName>
</protein>
<feature type="transmembrane region" description="Helical" evidence="1">
    <location>
        <begin position="154"/>
        <end position="175"/>
    </location>
</feature>